<dbReference type="AlphaFoldDB" id="A0A3M7ERZ7"/>
<evidence type="ECO:0000313" key="1">
    <source>
        <dbReference type="EMBL" id="RMY79485.1"/>
    </source>
</evidence>
<protein>
    <recommendedName>
        <fullName evidence="3">Aminoglycoside phosphotransferase domain-containing protein</fullName>
    </recommendedName>
</protein>
<gene>
    <name evidence="1" type="ORF">D0863_00086</name>
</gene>
<proteinExistence type="predicted"/>
<dbReference type="InterPro" id="IPR004119">
    <property type="entry name" value="EcKL"/>
</dbReference>
<evidence type="ECO:0008006" key="3">
    <source>
        <dbReference type="Google" id="ProtNLM"/>
    </source>
</evidence>
<sequence>MPDLKLKNYTILQRLWAGYGHICHIEAAPVNNGQTPDKPFSSFILKLVSPPPTSSSQTSSSSTEDEGHLRKLISYQVEQYFYTHLAASLPADVAVAACEGSIHHQPSVGDNGKQNGEQPTIALMLEDLREGFPIAGEKRTALEERHVFAALDWFAKFHGFWWARSADVRKGQLRLAPLEEARLPGSRGREGVWLNGGYTYLATRRKEYADLLEDADSEWCSALCRPVPSVDASLAELVAQVLSPDASSDVTPSDISAYETLIHGDVKSENLFANSEGSAVAFFDFQYVGMGLGVCDLAKLFTCSVPMHMLTTEALSGDVALAMTPGERGLLQRYQRTISKVSGKEYPWQDLEMHWGTALVDWLRFQASWGFWGNTEWLEARPSLTFNLATPWWPFTGSTPVPAMLLACTIFTPWIACTSFALKFTGGATALAGAGSPSLPSSASGAALAGSGGNATVAGTLTTTFLIPAPFVSVASLSIGREDGTSMTLSSAMPSLTSFRSPPTPVIPFRNRSRHHMR</sequence>
<organism evidence="1 2">
    <name type="scientific">Hortaea werneckii</name>
    <name type="common">Black yeast</name>
    <name type="synonym">Cladosporium werneckii</name>
    <dbReference type="NCBI Taxonomy" id="91943"/>
    <lineage>
        <taxon>Eukaryota</taxon>
        <taxon>Fungi</taxon>
        <taxon>Dikarya</taxon>
        <taxon>Ascomycota</taxon>
        <taxon>Pezizomycotina</taxon>
        <taxon>Dothideomycetes</taxon>
        <taxon>Dothideomycetidae</taxon>
        <taxon>Mycosphaerellales</taxon>
        <taxon>Teratosphaeriaceae</taxon>
        <taxon>Hortaea</taxon>
    </lineage>
</organism>
<name>A0A3M7ERZ7_HORWE</name>
<dbReference type="OrthoDB" id="411145at2759"/>
<dbReference type="EMBL" id="QWIP01000001">
    <property type="protein sequence ID" value="RMY79485.1"/>
    <property type="molecule type" value="Genomic_DNA"/>
</dbReference>
<reference evidence="1 2" key="1">
    <citation type="journal article" date="2018" name="BMC Genomics">
        <title>Genomic evidence for intraspecific hybridization in a clonal and extremely halotolerant yeast.</title>
        <authorList>
            <person name="Gostincar C."/>
            <person name="Stajich J.E."/>
            <person name="Zupancic J."/>
            <person name="Zalar P."/>
            <person name="Gunde-Cimerman N."/>
        </authorList>
    </citation>
    <scope>NUCLEOTIDE SEQUENCE [LARGE SCALE GENOMIC DNA]</scope>
    <source>
        <strain evidence="1 2">EXF-2682</strain>
    </source>
</reference>
<evidence type="ECO:0000313" key="2">
    <source>
        <dbReference type="Proteomes" id="UP000269276"/>
    </source>
</evidence>
<dbReference type="Proteomes" id="UP000269276">
    <property type="component" value="Unassembled WGS sequence"/>
</dbReference>
<dbReference type="Gene3D" id="3.90.1200.10">
    <property type="match status" value="1"/>
</dbReference>
<dbReference type="InterPro" id="IPR011009">
    <property type="entry name" value="Kinase-like_dom_sf"/>
</dbReference>
<comment type="caution">
    <text evidence="1">The sequence shown here is derived from an EMBL/GenBank/DDBJ whole genome shotgun (WGS) entry which is preliminary data.</text>
</comment>
<dbReference type="Pfam" id="PF02958">
    <property type="entry name" value="EcKL"/>
    <property type="match status" value="1"/>
</dbReference>
<accession>A0A3M7ERZ7</accession>
<dbReference type="SUPFAM" id="SSF56112">
    <property type="entry name" value="Protein kinase-like (PK-like)"/>
    <property type="match status" value="1"/>
</dbReference>